<evidence type="ECO:0000313" key="2">
    <source>
        <dbReference type="Proteomes" id="UP000264353"/>
    </source>
</evidence>
<dbReference type="EMBL" id="CM010633">
    <property type="protein sequence ID" value="RID57664.1"/>
    <property type="molecule type" value="Genomic_DNA"/>
</dbReference>
<sequence length="103" mass="11778">MQTSVHMDTSIQPYTWTPPFTVHVCVTTILVASHSHIHTPICISQEECDIDTSYLITHHCYFSVLDLSTHILHTPHFCLLNIGTRCYSHYLVENISCNFCVVD</sequence>
<dbReference type="AlphaFoldDB" id="A0A397Z0K9"/>
<reference evidence="1 2" key="1">
    <citation type="submission" date="2018-06" db="EMBL/GenBank/DDBJ databases">
        <title>WGS assembly of Brassica rapa FPsc.</title>
        <authorList>
            <person name="Bowman J."/>
            <person name="Kohchi T."/>
            <person name="Yamato K."/>
            <person name="Jenkins J."/>
            <person name="Shu S."/>
            <person name="Ishizaki K."/>
            <person name="Yamaoka S."/>
            <person name="Nishihama R."/>
            <person name="Nakamura Y."/>
            <person name="Berger F."/>
            <person name="Adam C."/>
            <person name="Aki S."/>
            <person name="Althoff F."/>
            <person name="Araki T."/>
            <person name="Arteaga-Vazquez M."/>
            <person name="Balasubrmanian S."/>
            <person name="Bauer D."/>
            <person name="Boehm C."/>
            <person name="Briginshaw L."/>
            <person name="Caballero-Perez J."/>
            <person name="Catarino B."/>
            <person name="Chen F."/>
            <person name="Chiyoda S."/>
            <person name="Chovatia M."/>
            <person name="Davies K."/>
            <person name="Delmans M."/>
            <person name="Demura T."/>
            <person name="Dierschke T."/>
            <person name="Dolan L."/>
            <person name="Dorantes-Acosta A."/>
            <person name="Eklund D."/>
            <person name="Florent S."/>
            <person name="Flores-Sandoval E."/>
            <person name="Fujiyama A."/>
            <person name="Fukuzawa H."/>
            <person name="Galik B."/>
            <person name="Grimanelli D."/>
            <person name="Grimwood J."/>
            <person name="Grossniklaus U."/>
            <person name="Hamada T."/>
            <person name="Haseloff J."/>
            <person name="Hetherington A."/>
            <person name="Higo A."/>
            <person name="Hirakawa Y."/>
            <person name="Hundley H."/>
            <person name="Ikeda Y."/>
            <person name="Inoue K."/>
            <person name="Inoue S."/>
            <person name="Ishida S."/>
            <person name="Jia Q."/>
            <person name="Kakita M."/>
            <person name="Kanazawa T."/>
            <person name="Kawai Y."/>
            <person name="Kawashima T."/>
            <person name="Kennedy M."/>
            <person name="Kinose K."/>
            <person name="Kinoshita T."/>
            <person name="Kohara Y."/>
            <person name="Koide E."/>
            <person name="Komatsu K."/>
            <person name="Kopischke S."/>
            <person name="Kubo M."/>
            <person name="Kyozuka J."/>
            <person name="Lagercrantz U."/>
            <person name="Lin S."/>
            <person name="Lindquist E."/>
            <person name="Lipzen A."/>
            <person name="Lu C."/>
            <person name="Luna E."/>
            <person name="Martienssen R."/>
            <person name="Minamino N."/>
            <person name="Mizutani M."/>
            <person name="Mizutani M."/>
            <person name="Mochizuki N."/>
            <person name="Monte I."/>
            <person name="Mosher R."/>
            <person name="Nagasaki H."/>
            <person name="Nakagami H."/>
            <person name="Naramoto S."/>
            <person name="Nishitani K."/>
            <person name="Ohtani M."/>
            <person name="Okamoto T."/>
            <person name="Okumura M."/>
            <person name="Phillips J."/>
            <person name="Pollak B."/>
            <person name="Reinders A."/>
            <person name="Roevekamp M."/>
            <person name="Sano R."/>
            <person name="Sawa S."/>
            <person name="Schmid M."/>
            <person name="Shirakawa M."/>
            <person name="Solano R."/>
            <person name="Spunde A."/>
            <person name="Suetsugu N."/>
            <person name="Sugano S."/>
            <person name="Sugiyama A."/>
            <person name="Sun R."/>
            <person name="Suzuki Y."/>
            <person name="Takenaka M."/>
            <person name="Takezawa D."/>
            <person name="Tomogane H."/>
            <person name="Tsuzuki M."/>
            <person name="Ueda T."/>
            <person name="Umeda M."/>
            <person name="Ward J."/>
            <person name="Watanabe Y."/>
            <person name="Yazaki K."/>
            <person name="Yokoyama R."/>
            <person name="Yoshitake Y."/>
            <person name="Yotsui I."/>
            <person name="Zachgo S."/>
            <person name="Schmutz J."/>
        </authorList>
    </citation>
    <scope>NUCLEOTIDE SEQUENCE [LARGE SCALE GENOMIC DNA]</scope>
    <source>
        <strain evidence="2">cv. B-3</strain>
    </source>
</reference>
<name>A0A397Z0K9_BRACM</name>
<organism evidence="1 2">
    <name type="scientific">Brassica campestris</name>
    <name type="common">Field mustard</name>
    <dbReference type="NCBI Taxonomy" id="3711"/>
    <lineage>
        <taxon>Eukaryota</taxon>
        <taxon>Viridiplantae</taxon>
        <taxon>Streptophyta</taxon>
        <taxon>Embryophyta</taxon>
        <taxon>Tracheophyta</taxon>
        <taxon>Spermatophyta</taxon>
        <taxon>Magnoliopsida</taxon>
        <taxon>eudicotyledons</taxon>
        <taxon>Gunneridae</taxon>
        <taxon>Pentapetalae</taxon>
        <taxon>rosids</taxon>
        <taxon>malvids</taxon>
        <taxon>Brassicales</taxon>
        <taxon>Brassicaceae</taxon>
        <taxon>Brassiceae</taxon>
        <taxon>Brassica</taxon>
    </lineage>
</organism>
<proteinExistence type="predicted"/>
<gene>
    <name evidence="1" type="ORF">BRARA_F01025</name>
</gene>
<evidence type="ECO:0000313" key="1">
    <source>
        <dbReference type="EMBL" id="RID57664.1"/>
    </source>
</evidence>
<dbReference type="Proteomes" id="UP000264353">
    <property type="component" value="Chromosome A6"/>
</dbReference>
<protein>
    <submittedName>
        <fullName evidence="1">Uncharacterized protein</fullName>
    </submittedName>
</protein>
<accession>A0A397Z0K9</accession>